<dbReference type="PROSITE" id="PS51450">
    <property type="entry name" value="LRR"/>
    <property type="match status" value="3"/>
</dbReference>
<dbReference type="Gene3D" id="3.80.10.10">
    <property type="entry name" value="Ribonuclease Inhibitor"/>
    <property type="match status" value="2"/>
</dbReference>
<dbReference type="InterPro" id="IPR042099">
    <property type="entry name" value="ANL_N_sf"/>
</dbReference>
<dbReference type="InterPro" id="IPR013968">
    <property type="entry name" value="PKS_KR"/>
</dbReference>
<reference evidence="6" key="1">
    <citation type="submission" date="2022-10" db="EMBL/GenBank/DDBJ databases">
        <authorList>
            <person name="Chen Y."/>
            <person name="Dougan E. K."/>
            <person name="Chan C."/>
            <person name="Rhodes N."/>
            <person name="Thang M."/>
        </authorList>
    </citation>
    <scope>NUCLEOTIDE SEQUENCE</scope>
</reference>
<evidence type="ECO:0000256" key="1">
    <source>
        <dbReference type="ARBA" id="ARBA00022450"/>
    </source>
</evidence>
<dbReference type="SUPFAM" id="SSF47336">
    <property type="entry name" value="ACP-like"/>
    <property type="match status" value="1"/>
</dbReference>
<evidence type="ECO:0000313" key="6">
    <source>
        <dbReference type="EMBL" id="CAI4010714.1"/>
    </source>
</evidence>
<dbReference type="InterPro" id="IPR003591">
    <property type="entry name" value="Leu-rich_rpt_typical-subtyp"/>
</dbReference>
<dbReference type="EMBL" id="CAMXCT020004890">
    <property type="protein sequence ID" value="CAL1164089.1"/>
    <property type="molecule type" value="Genomic_DNA"/>
</dbReference>
<accession>A0A9P1DKR9</accession>
<dbReference type="Gene3D" id="3.40.50.720">
    <property type="entry name" value="NAD(P)-binding Rossmann-like Domain"/>
    <property type="match status" value="1"/>
</dbReference>
<dbReference type="SMART" id="SM00822">
    <property type="entry name" value="PKS_KR"/>
    <property type="match status" value="1"/>
</dbReference>
<dbReference type="InterPro" id="IPR020806">
    <property type="entry name" value="PKS_PP-bd"/>
</dbReference>
<keyword evidence="4" id="KW-0677">Repeat</keyword>
<dbReference type="GO" id="GO:0005737">
    <property type="term" value="C:cytoplasm"/>
    <property type="evidence" value="ECO:0007669"/>
    <property type="project" value="TreeGrafter"/>
</dbReference>
<keyword evidence="8" id="KW-1185">Reference proteome</keyword>
<dbReference type="InterPro" id="IPR036736">
    <property type="entry name" value="ACP-like_sf"/>
</dbReference>
<keyword evidence="3" id="KW-0433">Leucine-rich repeat</keyword>
<name>A0A9P1DKR9_9DINO</name>
<dbReference type="SUPFAM" id="SSF52058">
    <property type="entry name" value="L domain-like"/>
    <property type="match status" value="1"/>
</dbReference>
<dbReference type="Proteomes" id="UP001152797">
    <property type="component" value="Unassembled WGS sequence"/>
</dbReference>
<evidence type="ECO:0000259" key="5">
    <source>
        <dbReference type="PROSITE" id="PS50075"/>
    </source>
</evidence>
<protein>
    <recommendedName>
        <fullName evidence="5">Carrier domain-containing protein</fullName>
    </recommendedName>
</protein>
<comment type="caution">
    <text evidence="6">The sequence shown here is derived from an EMBL/GenBank/DDBJ whole genome shotgun (WGS) entry which is preliminary data.</text>
</comment>
<dbReference type="SMART" id="SM00369">
    <property type="entry name" value="LRR_TYP"/>
    <property type="match status" value="7"/>
</dbReference>
<dbReference type="InterPro" id="IPR029058">
    <property type="entry name" value="AB_hydrolase_fold"/>
</dbReference>
<dbReference type="PANTHER" id="PTHR48051">
    <property type="match status" value="1"/>
</dbReference>
<evidence type="ECO:0000256" key="4">
    <source>
        <dbReference type="ARBA" id="ARBA00022737"/>
    </source>
</evidence>
<dbReference type="Pfam" id="PF00550">
    <property type="entry name" value="PP-binding"/>
    <property type="match status" value="1"/>
</dbReference>
<dbReference type="OrthoDB" id="277458at2759"/>
<dbReference type="InterPro" id="IPR036291">
    <property type="entry name" value="NAD(P)-bd_dom_sf"/>
</dbReference>
<dbReference type="InterPro" id="IPR045851">
    <property type="entry name" value="AMP-bd_C_sf"/>
</dbReference>
<dbReference type="SUPFAM" id="SSF56801">
    <property type="entry name" value="Acetyl-CoA synthetase-like"/>
    <property type="match status" value="1"/>
</dbReference>
<evidence type="ECO:0000256" key="3">
    <source>
        <dbReference type="ARBA" id="ARBA00022614"/>
    </source>
</evidence>
<dbReference type="InterPro" id="IPR001611">
    <property type="entry name" value="Leu-rich_rpt"/>
</dbReference>
<evidence type="ECO:0000256" key="2">
    <source>
        <dbReference type="ARBA" id="ARBA00022553"/>
    </source>
</evidence>
<dbReference type="InterPro" id="IPR057326">
    <property type="entry name" value="KR_dom"/>
</dbReference>
<organism evidence="6">
    <name type="scientific">Cladocopium goreaui</name>
    <dbReference type="NCBI Taxonomy" id="2562237"/>
    <lineage>
        <taxon>Eukaryota</taxon>
        <taxon>Sar</taxon>
        <taxon>Alveolata</taxon>
        <taxon>Dinophyceae</taxon>
        <taxon>Suessiales</taxon>
        <taxon>Symbiodiniaceae</taxon>
        <taxon>Cladocopium</taxon>
    </lineage>
</organism>
<dbReference type="EMBL" id="CAMXCT010004890">
    <property type="protein sequence ID" value="CAI4010714.1"/>
    <property type="molecule type" value="Genomic_DNA"/>
</dbReference>
<dbReference type="Gene3D" id="3.30.300.30">
    <property type="match status" value="1"/>
</dbReference>
<evidence type="ECO:0000313" key="7">
    <source>
        <dbReference type="EMBL" id="CAL1164089.1"/>
    </source>
</evidence>
<dbReference type="Gene3D" id="1.10.1200.10">
    <property type="entry name" value="ACP-like"/>
    <property type="match status" value="1"/>
</dbReference>
<dbReference type="PANTHER" id="PTHR48051:SF48">
    <property type="entry name" value="MULTIFUNCTIONAL ROCO FAMILY SIGNALING REGULATOR 1"/>
    <property type="match status" value="1"/>
</dbReference>
<sequence>MPYHGGSALDGHAAPLSHSLEAVESLAAGLSFYEEDGSSLAYLSYGQLRSHAQKLAGRLKQAVNVVATPRLLVDPDLPRCDLLVAFWGCIYAEICPCFLGCTAGTRSQRAWEMLGSPPLLFNSQKSRSRLSATGVDLADLAPDADAPPDAARAVSSPPLAKKVAFQMVAENDKSELILYSYSHDSIWANSMGMKQIFRNFSVPNGTSLKSLSWMPISPFTLLWHCAAVFHAAFEIHVDLPGLRGRAGGGSEQGLEPGSSMAPWHFLRRLRRHAGELVVAAPLIFYRRMLGRPFHSLGKVRWLLLSKDDWQMEDLRSLLSHQEEQKQDLEFHQLLVAPWGAGLAYAPLGSDLFASPLPGVELRQWPLMARGLQALPGAALAAFGWRALGGGALRQERLRISGVEYSSAEVETALELSPLVCPGSTVACSAGDGGGLVIVFVPKDGTISSRDALAKSLAAHLALSLGLHVQRWVPLPAAALPRAAEGTLRREVLKGWLHGVEGTGAPVEDAPLPADWVFEEDFKAQALTSNVEVDEDAIEERMEGAALDPDVHSPKRLLLIIGGSSDLSAQILRAASGRADFGDVTLRAVESTEAAVAVMQTETEGLELMVLHLLQCEDSHGTEEVVSVIQLLQAWERKHSTLNLKVPVLKLLCVSTGRHRRVAGDAMDPRKHFLSGVLLSASLEMPWLKVCQLDACPKLRASTLAEQLLQEMSHLALALASGNGMGNAMCLMSGSDLNSSEILLDADGVRLLRRLRPAALAPQNRLQLLKQCRSILLAGGLGGIGSLWAEHLGAEQLLLLGRRPSSAVQRHLEALRRGNSEIVYISADISKKQQLRSALKNCPAMNFLDFAACLCESFEPPQSVLQLDAMTAMNGPQEKLRGAENFIEVLKDVTSTTPFRRVPVLFASSAVSIAGAPQLGVYSAKARALEALCTKEAAQTATRRKMLEIGCVALSAWDHVGITAAFPALASNAPALGLKTLTPQQGLEALEAVLRFQAPRFTVLMVGVDGQHPRVQALTGGSSGAATSTATVSGCVEMIQAAVRKVLGKEANLGHLDLKPWLNMLEIRDSFVELGLDSMSSMSLHSSLSDASGVVLPLSLFYDEPSLLDAAKYLHRAAGSSDEVGDEENLEALLQDDEARRSYQLSQGRSAMNAKDFHLAREKCRAASVGATGHALIAALALEAEASRALGDATTALELLRRVRSNEEELHGAESADCCLALGKLIHLGATEHCHDFQRHHRRFLEAVAWVASATATGEACVACVAWEMQKLRWLNLDLQKLDGFPKDELGVLSGLEVLEVMTLRRNGLTELPSSFGQLQTLRELYLTGNCLSDLPESFCNLSKLQVLCLERNRLVKLPSAVYAISKRLLQLGLDEQEVPFSLDEPLLIPKLSILRARGCQAATFPKMLLGSKGVPANLNTVFWANNGLFKLPDLKDPSVAEALRSLRLLDLAHNQITSMNALTMSDFSLRHLRDLSLAGNRLLEVPAEIAQALPSLQQLWLHGNQLRQLPEELGELHSLAILELHHNRLLELPQSMGKLQKLNWFFAHGNELTDVHIIKTLNTLPRLKIVGLGCNKIPLQQIDFHSLHASYGLGWNLGIAAADEVLTEALTTTDLHWDRLVSDEVQQLLVITFSAQGAPVAQGQAEVRALRDAMLKVDALYVCDPANAWFLQDPTFHWKGLEYFEQKISSITAKYRRVFAWGGSMGGSASLLFAHLVDRVHAFSPQVDLAFTWPTFGTQEVRQQFRRQVQDSVARCRGKGGVVHIHVGAENHTDNRHAAAGPKRSFCVWW</sequence>
<dbReference type="PROSITE" id="PS50075">
    <property type="entry name" value="CARRIER"/>
    <property type="match status" value="1"/>
</dbReference>
<dbReference type="Gene3D" id="3.40.50.12780">
    <property type="entry name" value="N-terminal domain of ligase-like"/>
    <property type="match status" value="1"/>
</dbReference>
<reference evidence="7" key="2">
    <citation type="submission" date="2024-04" db="EMBL/GenBank/DDBJ databases">
        <authorList>
            <person name="Chen Y."/>
            <person name="Shah S."/>
            <person name="Dougan E. K."/>
            <person name="Thang M."/>
            <person name="Chan C."/>
        </authorList>
    </citation>
    <scope>NUCLEOTIDE SEQUENCE [LARGE SCALE GENOMIC DNA]</scope>
</reference>
<proteinExistence type="predicted"/>
<dbReference type="EMBL" id="CAMXCT030004890">
    <property type="protein sequence ID" value="CAL4798026.1"/>
    <property type="molecule type" value="Genomic_DNA"/>
</dbReference>
<dbReference type="InterPro" id="IPR055414">
    <property type="entry name" value="LRR_R13L4/SHOC2-like"/>
</dbReference>
<dbReference type="SUPFAM" id="SSF51735">
    <property type="entry name" value="NAD(P)-binding Rossmann-fold domains"/>
    <property type="match status" value="1"/>
</dbReference>
<feature type="domain" description="Carrier" evidence="5">
    <location>
        <begin position="1032"/>
        <end position="1117"/>
    </location>
</feature>
<keyword evidence="1" id="KW-0596">Phosphopantetheine</keyword>
<keyword evidence="2" id="KW-0597">Phosphoprotein</keyword>
<dbReference type="Pfam" id="PF13855">
    <property type="entry name" value="LRR_8"/>
    <property type="match status" value="1"/>
</dbReference>
<dbReference type="SUPFAM" id="SSF53474">
    <property type="entry name" value="alpha/beta-Hydrolases"/>
    <property type="match status" value="1"/>
</dbReference>
<dbReference type="SMART" id="SM00823">
    <property type="entry name" value="PKS_PP"/>
    <property type="match status" value="1"/>
</dbReference>
<gene>
    <name evidence="6" type="ORF">C1SCF055_LOCUS35955</name>
</gene>
<dbReference type="InterPro" id="IPR050216">
    <property type="entry name" value="LRR_domain-containing"/>
</dbReference>
<dbReference type="SMART" id="SM00364">
    <property type="entry name" value="LRR_BAC"/>
    <property type="match status" value="6"/>
</dbReference>
<evidence type="ECO:0000313" key="8">
    <source>
        <dbReference type="Proteomes" id="UP001152797"/>
    </source>
</evidence>
<dbReference type="InterPro" id="IPR009081">
    <property type="entry name" value="PP-bd_ACP"/>
</dbReference>
<dbReference type="InterPro" id="IPR032675">
    <property type="entry name" value="LRR_dom_sf"/>
</dbReference>
<dbReference type="Pfam" id="PF23598">
    <property type="entry name" value="LRR_14"/>
    <property type="match status" value="1"/>
</dbReference>
<dbReference type="GO" id="GO:0031177">
    <property type="term" value="F:phosphopantetheine binding"/>
    <property type="evidence" value="ECO:0007669"/>
    <property type="project" value="InterPro"/>
</dbReference>
<dbReference type="Pfam" id="PF08659">
    <property type="entry name" value="KR"/>
    <property type="match status" value="1"/>
</dbReference>